<dbReference type="HOGENOM" id="CLU_034923_0_0_0"/>
<protein>
    <submittedName>
        <fullName evidence="4">Citrate transporter</fullName>
    </submittedName>
    <submittedName>
        <fullName evidence="3">Na+/H+ antiporter NhaD</fullName>
    </submittedName>
</protein>
<feature type="transmembrane region" description="Helical" evidence="1">
    <location>
        <begin position="313"/>
        <end position="336"/>
    </location>
</feature>
<feature type="signal peptide" evidence="2">
    <location>
        <begin position="1"/>
        <end position="30"/>
    </location>
</feature>
<dbReference type="RefSeq" id="WP_006930245.1">
    <property type="nucleotide sequence ID" value="NZ_CM001402.1"/>
</dbReference>
<dbReference type="Pfam" id="PF16980">
    <property type="entry name" value="CitMHS_2"/>
    <property type="match status" value="1"/>
</dbReference>
<sequence precursor="true">MNTKRMVSLSGILILLFLFFSFSIPAKSFASDTTGTQQVVEHKKVESSEHNGDQAIKAKEEHNLGSELPLWTIIPFVGILLSIAIFPLVAPRFWHHHFPKVSAAWALIFAIPFLFVYKMIAFESILHIYLIDYIPFIILLWGLFTIAGGIYVRGTMKGSPPVNLLLILIGTLLASWIGTTGAAMVMIRPLLRANKHRKHRVHLVVFFIFLVANIGGSLTPLGDPPLFLGFLHGVSFFWTLNLFPEMSFVASILLVCFFLMDSYYYRQDKQFMPTDGEKEPIKVEGAFNFIFLLGVVLGVIFSGVAHLGHFTVFGVHMTVQNVVRDFWIILMGLLSLKLTKQEIRQGNEFNWFPIKEVAYLFAGIFMTIIPALAILQAGEHGAMAGLIRAVKEPWHYFWITGTLSSFLDNAPTYLTFFNSALGKLGIHETELRAAFANGTVTTQFPEFIKYLTAISTGAVFMGANTYIGNAPNFMVKSIAEEAGVPMPSFFGYMIKYSIPFLIPTFILSSLIFLR</sequence>
<gene>
    <name evidence="3" type="primary">nhaD</name>
    <name evidence="3" type="ORF">Cabys_2160</name>
    <name evidence="4" type="ORF">Calab_3266</name>
</gene>
<dbReference type="EMBL" id="CP018099">
    <property type="protein sequence ID" value="APF18909.1"/>
    <property type="molecule type" value="Genomic_DNA"/>
</dbReference>
<keyword evidence="1" id="KW-0472">Membrane</keyword>
<dbReference type="InParanoid" id="H1XV37"/>
<feature type="transmembrane region" description="Helical" evidence="1">
    <location>
        <begin position="133"/>
        <end position="152"/>
    </location>
</feature>
<evidence type="ECO:0000313" key="5">
    <source>
        <dbReference type="Proteomes" id="UP000004671"/>
    </source>
</evidence>
<evidence type="ECO:0000313" key="6">
    <source>
        <dbReference type="Proteomes" id="UP000183868"/>
    </source>
</evidence>
<reference evidence="3 6" key="2">
    <citation type="submission" date="2016-11" db="EMBL/GenBank/DDBJ databases">
        <title>Genomic analysis of Caldithrix abyssi and proposal of a novel bacterial phylum Caldithrichaeota.</title>
        <authorList>
            <person name="Kublanov I."/>
            <person name="Sigalova O."/>
            <person name="Gavrilov S."/>
            <person name="Lebedinsky A."/>
            <person name="Ivanova N."/>
            <person name="Daum C."/>
            <person name="Reddy T."/>
            <person name="Klenk H.P."/>
            <person name="Goker M."/>
            <person name="Reva O."/>
            <person name="Miroshnichenko M."/>
            <person name="Kyprides N."/>
            <person name="Woyke T."/>
            <person name="Gelfand M."/>
        </authorList>
    </citation>
    <scope>NUCLEOTIDE SEQUENCE [LARGE SCALE GENOMIC DNA]</scope>
    <source>
        <strain evidence="3 6">LF13</strain>
    </source>
</reference>
<accession>H1XV37</accession>
<dbReference type="EMBL" id="CM001402">
    <property type="protein sequence ID" value="EHO42870.1"/>
    <property type="molecule type" value="Genomic_DNA"/>
</dbReference>
<feature type="transmembrane region" description="Helical" evidence="1">
    <location>
        <begin position="248"/>
        <end position="265"/>
    </location>
</feature>
<reference evidence="4 5" key="1">
    <citation type="submission" date="2011-09" db="EMBL/GenBank/DDBJ databases">
        <title>The permanent draft genome of Caldithrix abyssi DSM 13497.</title>
        <authorList>
            <consortium name="US DOE Joint Genome Institute (JGI-PGF)"/>
            <person name="Lucas S."/>
            <person name="Han J."/>
            <person name="Lapidus A."/>
            <person name="Bruce D."/>
            <person name="Goodwin L."/>
            <person name="Pitluck S."/>
            <person name="Peters L."/>
            <person name="Kyrpides N."/>
            <person name="Mavromatis K."/>
            <person name="Ivanova N."/>
            <person name="Mikhailova N."/>
            <person name="Chertkov O."/>
            <person name="Detter J.C."/>
            <person name="Tapia R."/>
            <person name="Han C."/>
            <person name="Land M."/>
            <person name="Hauser L."/>
            <person name="Markowitz V."/>
            <person name="Cheng J.-F."/>
            <person name="Hugenholtz P."/>
            <person name="Woyke T."/>
            <person name="Wu D."/>
            <person name="Spring S."/>
            <person name="Brambilla E."/>
            <person name="Klenk H.-P."/>
            <person name="Eisen J.A."/>
        </authorList>
    </citation>
    <scope>NUCLEOTIDE SEQUENCE [LARGE SCALE GENOMIC DNA]</scope>
    <source>
        <strain evidence="4 5">DSM 13497</strain>
    </source>
</reference>
<feature type="transmembrane region" description="Helical" evidence="1">
    <location>
        <begin position="68"/>
        <end position="90"/>
    </location>
</feature>
<feature type="chain" id="PRO_5009695377" evidence="2">
    <location>
        <begin position="31"/>
        <end position="514"/>
    </location>
</feature>
<evidence type="ECO:0000313" key="4">
    <source>
        <dbReference type="EMBL" id="EHO42870.1"/>
    </source>
</evidence>
<keyword evidence="5" id="KW-1185">Reference proteome</keyword>
<evidence type="ECO:0000256" key="2">
    <source>
        <dbReference type="SAM" id="SignalP"/>
    </source>
</evidence>
<name>H1XV37_CALAY</name>
<dbReference type="eggNOG" id="COG1055">
    <property type="taxonomic scope" value="Bacteria"/>
</dbReference>
<proteinExistence type="predicted"/>
<keyword evidence="1" id="KW-0812">Transmembrane</keyword>
<keyword evidence="1" id="KW-1133">Transmembrane helix</keyword>
<dbReference type="KEGG" id="caby:Cabys_2160"/>
<feature type="transmembrane region" description="Helical" evidence="1">
    <location>
        <begin position="164"/>
        <end position="187"/>
    </location>
</feature>
<evidence type="ECO:0000256" key="1">
    <source>
        <dbReference type="SAM" id="Phobius"/>
    </source>
</evidence>
<dbReference type="AlphaFoldDB" id="H1XV37"/>
<dbReference type="InterPro" id="IPR031566">
    <property type="entry name" value="CitMHS_2"/>
</dbReference>
<feature type="transmembrane region" description="Helical" evidence="1">
    <location>
        <begin position="286"/>
        <end position="307"/>
    </location>
</feature>
<feature type="transmembrane region" description="Helical" evidence="1">
    <location>
        <begin position="493"/>
        <end position="513"/>
    </location>
</feature>
<keyword evidence="2" id="KW-0732">Signal</keyword>
<dbReference type="PaxDb" id="880073-Calab_3266"/>
<feature type="transmembrane region" description="Helical" evidence="1">
    <location>
        <begin position="357"/>
        <end position="378"/>
    </location>
</feature>
<organism evidence="4 5">
    <name type="scientific">Caldithrix abyssi DSM 13497</name>
    <dbReference type="NCBI Taxonomy" id="880073"/>
    <lineage>
        <taxon>Bacteria</taxon>
        <taxon>Pseudomonadati</taxon>
        <taxon>Calditrichota</taxon>
        <taxon>Calditrichia</taxon>
        <taxon>Calditrichales</taxon>
        <taxon>Calditrichaceae</taxon>
        <taxon>Caldithrix</taxon>
    </lineage>
</organism>
<dbReference type="Proteomes" id="UP000004671">
    <property type="component" value="Chromosome"/>
</dbReference>
<evidence type="ECO:0000313" key="3">
    <source>
        <dbReference type="EMBL" id="APF18909.1"/>
    </source>
</evidence>
<dbReference type="Proteomes" id="UP000183868">
    <property type="component" value="Chromosome"/>
</dbReference>
<feature type="transmembrane region" description="Helical" evidence="1">
    <location>
        <begin position="102"/>
        <end position="121"/>
    </location>
</feature>
<feature type="transmembrane region" description="Helical" evidence="1">
    <location>
        <begin position="199"/>
        <end position="218"/>
    </location>
</feature>
<dbReference type="STRING" id="880073.Cabys_2160"/>